<sequence length="376" mass="43132">MENIEKIKKIEKDPTYLSERLKDMGVDDYVLNKYKDLIENIEFININLDSHAGKVHLKMVGALFSRMENDKTFLKNIIKNVELEEVGKIDVSDYSSGEDADSEELFALTGMAAENIDLDIGTNRRVNKVDCYLKSGNCISFTLSADLHRVGDEESNSSQEKSVFESDFGQENPVLQKYYGYFKKDFDGQDSRFIAKEYLPGKNISHYLNGLSNNDESLLDISDLSSDLAYSMAYLYKKGNGELVSDLKLENIIYNYEDSNEVEYSCRVCDNSGFYSENQKRKSAYQILAHLQSLLSIFNNKKMLFLRDNKNVEIETKQEDVINAYLDSFLENLDAGSMAVFKNNIKDILNNPSDKDIFEIDKDILEYASDYLDFFK</sequence>
<accession>A0A2N2EAQ5</accession>
<protein>
    <recommendedName>
        <fullName evidence="3">Protein kinase domain-containing protein</fullName>
    </recommendedName>
</protein>
<name>A0A2N2EAQ5_9BACT</name>
<evidence type="ECO:0000313" key="2">
    <source>
        <dbReference type="Proteomes" id="UP000233517"/>
    </source>
</evidence>
<dbReference type="InterPro" id="IPR011009">
    <property type="entry name" value="Kinase-like_dom_sf"/>
</dbReference>
<proteinExistence type="predicted"/>
<evidence type="ECO:0000313" key="1">
    <source>
        <dbReference type="EMBL" id="PKM91824.1"/>
    </source>
</evidence>
<dbReference type="EMBL" id="PHAI01000001">
    <property type="protein sequence ID" value="PKM91824.1"/>
    <property type="molecule type" value="Genomic_DNA"/>
</dbReference>
<evidence type="ECO:0008006" key="3">
    <source>
        <dbReference type="Google" id="ProtNLM"/>
    </source>
</evidence>
<dbReference type="SUPFAM" id="SSF56112">
    <property type="entry name" value="Protein kinase-like (PK-like)"/>
    <property type="match status" value="1"/>
</dbReference>
<dbReference type="AlphaFoldDB" id="A0A2N2EAQ5"/>
<reference evidence="1 2" key="1">
    <citation type="journal article" date="2017" name="ISME J.">
        <title>Potential for microbial H2 and metal transformations associated with novel bacteria and archaea in deep terrestrial subsurface sediments.</title>
        <authorList>
            <person name="Hernsdorf A.W."/>
            <person name="Amano Y."/>
            <person name="Miyakawa K."/>
            <person name="Ise K."/>
            <person name="Suzuki Y."/>
            <person name="Anantharaman K."/>
            <person name="Probst A."/>
            <person name="Burstein D."/>
            <person name="Thomas B.C."/>
            <person name="Banfield J.F."/>
        </authorList>
    </citation>
    <scope>NUCLEOTIDE SEQUENCE [LARGE SCALE GENOMIC DNA]</scope>
    <source>
        <strain evidence="1">HGW-Falkowbacteria-1</strain>
    </source>
</reference>
<gene>
    <name evidence="1" type="ORF">CVU82_01295</name>
</gene>
<dbReference type="Proteomes" id="UP000233517">
    <property type="component" value="Unassembled WGS sequence"/>
</dbReference>
<organism evidence="1 2">
    <name type="scientific">Candidatus Falkowbacteria bacterium HGW-Falkowbacteria-1</name>
    <dbReference type="NCBI Taxonomy" id="2013768"/>
    <lineage>
        <taxon>Bacteria</taxon>
        <taxon>Candidatus Falkowiibacteriota</taxon>
    </lineage>
</organism>
<comment type="caution">
    <text evidence="1">The sequence shown here is derived from an EMBL/GenBank/DDBJ whole genome shotgun (WGS) entry which is preliminary data.</text>
</comment>